<accession>A0A6M2D6N7</accession>
<name>A0A6M2D6N7_RHIMP</name>
<comment type="subcellular location">
    <subcellularLocation>
        <location evidence="1">Secreted</location>
    </subcellularLocation>
</comment>
<evidence type="ECO:0000256" key="3">
    <source>
        <dbReference type="SAM" id="SignalP"/>
    </source>
</evidence>
<dbReference type="GO" id="GO:0005576">
    <property type="term" value="C:extracellular region"/>
    <property type="evidence" value="ECO:0007669"/>
    <property type="project" value="UniProtKB-SubCell"/>
</dbReference>
<keyword evidence="2" id="KW-0964">Secreted</keyword>
<evidence type="ECO:0000256" key="2">
    <source>
        <dbReference type="ARBA" id="ARBA00022525"/>
    </source>
</evidence>
<dbReference type="SMART" id="SM01318">
    <property type="entry name" value="SVWC"/>
    <property type="match status" value="1"/>
</dbReference>
<evidence type="ECO:0000259" key="4">
    <source>
        <dbReference type="SMART" id="SM01318"/>
    </source>
</evidence>
<feature type="chain" id="PRO_5027047394" description="Single domain-containing protein" evidence="3">
    <location>
        <begin position="24"/>
        <end position="98"/>
    </location>
</feature>
<sequence>MMAKFFVAFFCSLAYVIPNKSIAYEGSGNASCRYNNTEWKHNDYNLSSDPCLFLWCRNGYMTIEGCDPPIPTNSGYGNCKYVSLGGPFPDCCRYTRIC</sequence>
<organism evidence="5">
    <name type="scientific">Rhipicephalus microplus</name>
    <name type="common">Cattle tick</name>
    <name type="synonym">Boophilus microplus</name>
    <dbReference type="NCBI Taxonomy" id="6941"/>
    <lineage>
        <taxon>Eukaryota</taxon>
        <taxon>Metazoa</taxon>
        <taxon>Ecdysozoa</taxon>
        <taxon>Arthropoda</taxon>
        <taxon>Chelicerata</taxon>
        <taxon>Arachnida</taxon>
        <taxon>Acari</taxon>
        <taxon>Parasitiformes</taxon>
        <taxon>Ixodida</taxon>
        <taxon>Ixodoidea</taxon>
        <taxon>Ixodidae</taxon>
        <taxon>Rhipicephalinae</taxon>
        <taxon>Rhipicephalus</taxon>
        <taxon>Boophilus</taxon>
    </lineage>
</organism>
<evidence type="ECO:0000256" key="1">
    <source>
        <dbReference type="ARBA" id="ARBA00004613"/>
    </source>
</evidence>
<feature type="domain" description="Single" evidence="4">
    <location>
        <begin position="32"/>
        <end position="98"/>
    </location>
</feature>
<dbReference type="InterPro" id="IPR029277">
    <property type="entry name" value="SVWC_dom"/>
</dbReference>
<proteinExistence type="predicted"/>
<dbReference type="AlphaFoldDB" id="A0A6M2D6N7"/>
<feature type="signal peptide" evidence="3">
    <location>
        <begin position="1"/>
        <end position="23"/>
    </location>
</feature>
<keyword evidence="3" id="KW-0732">Signal</keyword>
<protein>
    <recommendedName>
        <fullName evidence="4">Single domain-containing protein</fullName>
    </recommendedName>
</protein>
<reference evidence="5" key="1">
    <citation type="submission" date="2019-09" db="EMBL/GenBank/DDBJ databases">
        <title>Organ-specific transcriptomic study of the physiology of the cattle tick, Rhipicephalus microplus.</title>
        <authorList>
            <person name="Tirloni L."/>
            <person name="Braz G."/>
            <person name="Gandara A.C.P."/>
            <person name="Sabadin G.A."/>
            <person name="da Silva R.M."/>
            <person name="Guizzo M.G."/>
            <person name="Machado J.A."/>
            <person name="Costa E.P."/>
            <person name="Gomes H.F."/>
            <person name="Moraes J."/>
            <person name="Mota M.B.S."/>
            <person name="Mesquita R.D."/>
            <person name="Alvarenga P.H."/>
            <person name="Alves F."/>
            <person name="Seixas A."/>
            <person name="da Fonseca R.N."/>
            <person name="Fogaca A."/>
            <person name="Logullo C."/>
            <person name="Tanaka A."/>
            <person name="Daffre S."/>
            <person name="Termignoni C."/>
            <person name="Vaz I.S.Jr."/>
            <person name="Oliveira P.L."/>
            <person name="Ribeiro J.M."/>
        </authorList>
    </citation>
    <scope>NUCLEOTIDE SEQUENCE</scope>
    <source>
        <strain evidence="5">Porto Alegre</strain>
    </source>
</reference>
<evidence type="ECO:0000313" key="5">
    <source>
        <dbReference type="EMBL" id="NOV41061.1"/>
    </source>
</evidence>
<dbReference type="EMBL" id="GHWJ01008324">
    <property type="protein sequence ID" value="NOV41061.1"/>
    <property type="molecule type" value="Transcribed_RNA"/>
</dbReference>